<dbReference type="EMBL" id="JAINUG010000573">
    <property type="protein sequence ID" value="KAJ8366566.1"/>
    <property type="molecule type" value="Genomic_DNA"/>
</dbReference>
<gene>
    <name evidence="2" type="ORF">AAFF_G00350460</name>
</gene>
<feature type="region of interest" description="Disordered" evidence="1">
    <location>
        <begin position="1"/>
        <end position="90"/>
    </location>
</feature>
<organism evidence="2 3">
    <name type="scientific">Aldrovandia affinis</name>
    <dbReference type="NCBI Taxonomy" id="143900"/>
    <lineage>
        <taxon>Eukaryota</taxon>
        <taxon>Metazoa</taxon>
        <taxon>Chordata</taxon>
        <taxon>Craniata</taxon>
        <taxon>Vertebrata</taxon>
        <taxon>Euteleostomi</taxon>
        <taxon>Actinopterygii</taxon>
        <taxon>Neopterygii</taxon>
        <taxon>Teleostei</taxon>
        <taxon>Notacanthiformes</taxon>
        <taxon>Halosauridae</taxon>
        <taxon>Aldrovandia</taxon>
    </lineage>
</organism>
<sequence length="108" mass="11173">MAAELTGSRVASPSCPLKNAPVNPSCAQTPIGQRASGRGGGGASDVTSVRQEQSGTWHASVHSSRTDTFLNGGGGFRAQRPVRRTLCPKRPAVGTAHLLTSLASRYLS</sequence>
<proteinExistence type="predicted"/>
<dbReference type="AlphaFoldDB" id="A0AAD7R5Q3"/>
<protein>
    <submittedName>
        <fullName evidence="2">Uncharacterized protein</fullName>
    </submittedName>
</protein>
<dbReference type="Proteomes" id="UP001221898">
    <property type="component" value="Unassembled WGS sequence"/>
</dbReference>
<name>A0AAD7R5Q3_9TELE</name>
<evidence type="ECO:0000313" key="2">
    <source>
        <dbReference type="EMBL" id="KAJ8366566.1"/>
    </source>
</evidence>
<evidence type="ECO:0000256" key="1">
    <source>
        <dbReference type="SAM" id="MobiDB-lite"/>
    </source>
</evidence>
<feature type="compositionally biased region" description="Polar residues" evidence="1">
    <location>
        <begin position="45"/>
        <end position="69"/>
    </location>
</feature>
<keyword evidence="3" id="KW-1185">Reference proteome</keyword>
<accession>A0AAD7R5Q3</accession>
<evidence type="ECO:0000313" key="3">
    <source>
        <dbReference type="Proteomes" id="UP001221898"/>
    </source>
</evidence>
<reference evidence="2" key="1">
    <citation type="journal article" date="2023" name="Science">
        <title>Genome structures resolve the early diversification of teleost fishes.</title>
        <authorList>
            <person name="Parey E."/>
            <person name="Louis A."/>
            <person name="Montfort J."/>
            <person name="Bouchez O."/>
            <person name="Roques C."/>
            <person name="Iampietro C."/>
            <person name="Lluch J."/>
            <person name="Castinel A."/>
            <person name="Donnadieu C."/>
            <person name="Desvignes T."/>
            <person name="Floi Bucao C."/>
            <person name="Jouanno E."/>
            <person name="Wen M."/>
            <person name="Mejri S."/>
            <person name="Dirks R."/>
            <person name="Jansen H."/>
            <person name="Henkel C."/>
            <person name="Chen W.J."/>
            <person name="Zahm M."/>
            <person name="Cabau C."/>
            <person name="Klopp C."/>
            <person name="Thompson A.W."/>
            <person name="Robinson-Rechavi M."/>
            <person name="Braasch I."/>
            <person name="Lecointre G."/>
            <person name="Bobe J."/>
            <person name="Postlethwait J.H."/>
            <person name="Berthelot C."/>
            <person name="Roest Crollius H."/>
            <person name="Guiguen Y."/>
        </authorList>
    </citation>
    <scope>NUCLEOTIDE SEQUENCE</scope>
    <source>
        <strain evidence="2">NC1722</strain>
    </source>
</reference>
<comment type="caution">
    <text evidence="2">The sequence shown here is derived from an EMBL/GenBank/DDBJ whole genome shotgun (WGS) entry which is preliminary data.</text>
</comment>